<dbReference type="EMBL" id="RBNI01030797">
    <property type="protein sequence ID" value="RUO95388.1"/>
    <property type="molecule type" value="Genomic_DNA"/>
</dbReference>
<dbReference type="Proteomes" id="UP000268093">
    <property type="component" value="Unassembled WGS sequence"/>
</dbReference>
<dbReference type="AlphaFoldDB" id="A0A432ZY62"/>
<sequence>KTTGTLLKTTRTYSAGRKRDVTPPGRRRLPDQTKSKSIPYSLFPDKIEVDTLYNTSSTTLSRPTGSKSILFNTPLVTNKIEADTLYSMEYPFQTAGTRDERAIYEAERPTNRS</sequence>
<reference evidence="2 3" key="1">
    <citation type="journal article" date="2018" name="New Phytol.">
        <title>Phylogenomics of Endogonaceae and evolution of mycorrhizas within Mucoromycota.</title>
        <authorList>
            <person name="Chang Y."/>
            <person name="Desiro A."/>
            <person name="Na H."/>
            <person name="Sandor L."/>
            <person name="Lipzen A."/>
            <person name="Clum A."/>
            <person name="Barry K."/>
            <person name="Grigoriev I.V."/>
            <person name="Martin F.M."/>
            <person name="Stajich J.E."/>
            <person name="Smith M.E."/>
            <person name="Bonito G."/>
            <person name="Spatafora J.W."/>
        </authorList>
    </citation>
    <scope>NUCLEOTIDE SEQUENCE [LARGE SCALE GENOMIC DNA]</scope>
    <source>
        <strain evidence="2 3">GMNB39</strain>
    </source>
</reference>
<organism evidence="2 3">
    <name type="scientific">Jimgerdemannia flammicorona</name>
    <dbReference type="NCBI Taxonomy" id="994334"/>
    <lineage>
        <taxon>Eukaryota</taxon>
        <taxon>Fungi</taxon>
        <taxon>Fungi incertae sedis</taxon>
        <taxon>Mucoromycota</taxon>
        <taxon>Mucoromycotina</taxon>
        <taxon>Endogonomycetes</taxon>
        <taxon>Endogonales</taxon>
        <taxon>Endogonaceae</taxon>
        <taxon>Jimgerdemannia</taxon>
    </lineage>
</organism>
<comment type="caution">
    <text evidence="2">The sequence shown here is derived from an EMBL/GenBank/DDBJ whole genome shotgun (WGS) entry which is preliminary data.</text>
</comment>
<feature type="non-terminal residue" evidence="2">
    <location>
        <position position="1"/>
    </location>
</feature>
<feature type="compositionally biased region" description="Low complexity" evidence="1">
    <location>
        <begin position="1"/>
        <end position="12"/>
    </location>
</feature>
<evidence type="ECO:0000256" key="1">
    <source>
        <dbReference type="SAM" id="MobiDB-lite"/>
    </source>
</evidence>
<gene>
    <name evidence="2" type="ORF">BC936DRAFT_144175</name>
</gene>
<feature type="region of interest" description="Disordered" evidence="1">
    <location>
        <begin position="1"/>
        <end position="37"/>
    </location>
</feature>
<proteinExistence type="predicted"/>
<accession>A0A432ZY62</accession>
<evidence type="ECO:0000313" key="2">
    <source>
        <dbReference type="EMBL" id="RUO95388.1"/>
    </source>
</evidence>
<evidence type="ECO:0000313" key="3">
    <source>
        <dbReference type="Proteomes" id="UP000268093"/>
    </source>
</evidence>
<protein>
    <submittedName>
        <fullName evidence="2">Uncharacterized protein</fullName>
    </submittedName>
</protein>
<keyword evidence="3" id="KW-1185">Reference proteome</keyword>
<name>A0A432ZY62_9FUNG</name>